<comment type="caution">
    <text evidence="3">The sequence shown here is derived from an EMBL/GenBank/DDBJ whole genome shotgun (WGS) entry which is preliminary data.</text>
</comment>
<dbReference type="EMBL" id="JBHFQA010000021">
    <property type="protein sequence ID" value="KAL2080753.1"/>
    <property type="molecule type" value="Genomic_DNA"/>
</dbReference>
<gene>
    <name evidence="3" type="ORF">ACEWY4_024546</name>
</gene>
<dbReference type="InterPro" id="IPR050951">
    <property type="entry name" value="Retrovirus_Pol_polyprotein"/>
</dbReference>
<dbReference type="AlphaFoldDB" id="A0ABD1J0M6"/>
<evidence type="ECO:0000313" key="3">
    <source>
        <dbReference type="EMBL" id="KAL2080753.1"/>
    </source>
</evidence>
<dbReference type="PANTHER" id="PTHR37984:SF15">
    <property type="entry name" value="INTEGRASE CATALYTIC DOMAIN-CONTAINING PROTEIN"/>
    <property type="match status" value="1"/>
</dbReference>
<sequence length="374" mass="42517">MGSPSISATQRYCACARMRTTPKCCYSLNARRFELPEAEVELFSAVTTQLNNNLCALMGIERSVTAAYHPQTNGLDEKTNDNIKRALTKLVNDQQNNWDAFLDAALFALRSKVHTTTKHSPFMLMYGREAVFPSEVPIDMPLSTILLPEESAYCAYLEKKQASMETMKTTAAENISKTQEKQRQAYEKRVLKKKYKDIVYSAGQEVLLFNMRKRGRKGGRIEPAFFGPYLIKEISGKQVTLSNLEGIALKTKYSVDHIKPYKRSLPDEGQVSSGHKTPHDNKRRNLPDSPVLIEESHQIPERHTVLTYASSRQLKCCGLQKIKAKWRLLSDHTNYLTHLSVPYMGPNGWLMTLLTRTFSSWLKNSRNAFISLVL</sequence>
<dbReference type="PANTHER" id="PTHR37984">
    <property type="entry name" value="PROTEIN CBG26694"/>
    <property type="match status" value="1"/>
</dbReference>
<keyword evidence="4" id="KW-1185">Reference proteome</keyword>
<accession>A0ABD1J0M6</accession>
<dbReference type="PROSITE" id="PS50994">
    <property type="entry name" value="INTEGRASE"/>
    <property type="match status" value="1"/>
</dbReference>
<feature type="compositionally biased region" description="Basic and acidic residues" evidence="1">
    <location>
        <begin position="277"/>
        <end position="286"/>
    </location>
</feature>
<evidence type="ECO:0000259" key="2">
    <source>
        <dbReference type="PROSITE" id="PS50994"/>
    </source>
</evidence>
<reference evidence="3 4" key="1">
    <citation type="submission" date="2024-09" db="EMBL/GenBank/DDBJ databases">
        <title>A chromosome-level genome assembly of Gray's grenadier anchovy, Coilia grayii.</title>
        <authorList>
            <person name="Fu Z."/>
        </authorList>
    </citation>
    <scope>NUCLEOTIDE SEQUENCE [LARGE SCALE GENOMIC DNA]</scope>
    <source>
        <strain evidence="3">G4</strain>
        <tissue evidence="3">Muscle</tissue>
    </source>
</reference>
<feature type="domain" description="Integrase catalytic" evidence="2">
    <location>
        <begin position="1"/>
        <end position="129"/>
    </location>
</feature>
<feature type="region of interest" description="Disordered" evidence="1">
    <location>
        <begin position="263"/>
        <end position="290"/>
    </location>
</feature>
<organism evidence="3 4">
    <name type="scientific">Coilia grayii</name>
    <name type="common">Gray's grenadier anchovy</name>
    <dbReference type="NCBI Taxonomy" id="363190"/>
    <lineage>
        <taxon>Eukaryota</taxon>
        <taxon>Metazoa</taxon>
        <taxon>Chordata</taxon>
        <taxon>Craniata</taxon>
        <taxon>Vertebrata</taxon>
        <taxon>Euteleostomi</taxon>
        <taxon>Actinopterygii</taxon>
        <taxon>Neopterygii</taxon>
        <taxon>Teleostei</taxon>
        <taxon>Clupei</taxon>
        <taxon>Clupeiformes</taxon>
        <taxon>Clupeoidei</taxon>
        <taxon>Engraulidae</taxon>
        <taxon>Coilinae</taxon>
        <taxon>Coilia</taxon>
    </lineage>
</organism>
<evidence type="ECO:0000256" key="1">
    <source>
        <dbReference type="SAM" id="MobiDB-lite"/>
    </source>
</evidence>
<dbReference type="InterPro" id="IPR036397">
    <property type="entry name" value="RNaseH_sf"/>
</dbReference>
<dbReference type="InterPro" id="IPR012337">
    <property type="entry name" value="RNaseH-like_sf"/>
</dbReference>
<name>A0ABD1J0M6_9TELE</name>
<proteinExistence type="predicted"/>
<dbReference type="Gene3D" id="3.30.420.10">
    <property type="entry name" value="Ribonuclease H-like superfamily/Ribonuclease H"/>
    <property type="match status" value="1"/>
</dbReference>
<dbReference type="InterPro" id="IPR001584">
    <property type="entry name" value="Integrase_cat-core"/>
</dbReference>
<dbReference type="Proteomes" id="UP001591681">
    <property type="component" value="Unassembled WGS sequence"/>
</dbReference>
<dbReference type="SUPFAM" id="SSF53098">
    <property type="entry name" value="Ribonuclease H-like"/>
    <property type="match status" value="1"/>
</dbReference>
<evidence type="ECO:0000313" key="4">
    <source>
        <dbReference type="Proteomes" id="UP001591681"/>
    </source>
</evidence>
<protein>
    <recommendedName>
        <fullName evidence="2">Integrase catalytic domain-containing protein</fullName>
    </recommendedName>
</protein>